<evidence type="ECO:0000256" key="3">
    <source>
        <dbReference type="ARBA" id="ARBA00004964"/>
    </source>
</evidence>
<dbReference type="SUPFAM" id="SSF53756">
    <property type="entry name" value="UDP-Glycosyltransferase/glycogen phosphorylase"/>
    <property type="match status" value="1"/>
</dbReference>
<keyword evidence="9 11" id="KW-0320">Glycogen biosynthesis</keyword>
<feature type="binding site" evidence="11">
    <location>
        <position position="15"/>
    </location>
    <ligand>
        <name>ADP-alpha-D-glucose</name>
        <dbReference type="ChEBI" id="CHEBI:57498"/>
    </ligand>
</feature>
<evidence type="ECO:0000313" key="15">
    <source>
        <dbReference type="Proteomes" id="UP000223759"/>
    </source>
</evidence>
<dbReference type="GO" id="GO:0004373">
    <property type="term" value="F:alpha-1,4-glucan glucosyltransferase (UDP-glucose donor) activity"/>
    <property type="evidence" value="ECO:0007669"/>
    <property type="project" value="InterPro"/>
</dbReference>
<sequence length="483" mass="52981">MRVLFATSEAHPLIKTGGLADVCGSLPPALKRLRNDVRMILPAYPQCLANAGKLKSVARFQVAGFDQDIELLEGQLPGTRVPLYLVDSPLHFQRAGDPYRASDGRDWQDNHLRYALFCRVIVQLALNRLDLDWAPEVLHCNDWQTGLAPAFLSQHSPRPASLFTVHNLAYQGLFAPHAADELILPPEFWRMDALEFHGQISFIKGGLAFADRINTVSPTYAREIQTTQFGHGLDGLLHARSAHLSGILNGVDYRQWDPVKDKHLPARYSTDDLSGKAQCKAALQATFGLTPDAEKPLLVHVGRMVAQKGVDLILGACEPLLAKKSIQLVILGSGEKALETQARGMAARHAEAMGLKIGYDEALAHQIEAGGDLFLMPSRFEPCGLNQIYSLRYGTPPLVRHTGGLADTVTDTSSETLAAGKATGFVFDAASDKALLNTIQGALKVYADTATWQQLMLTGMKQCFDWELSARTYHDLYKECTKA</sequence>
<dbReference type="STRING" id="233100.SAMN05216526_1606"/>
<keyword evidence="15" id="KW-1185">Reference proteome</keyword>
<feature type="domain" description="Starch synthase catalytic" evidence="13">
    <location>
        <begin position="2"/>
        <end position="238"/>
    </location>
</feature>
<keyword evidence="7 11" id="KW-0328">Glycosyltransferase</keyword>
<evidence type="ECO:0000256" key="1">
    <source>
        <dbReference type="ARBA" id="ARBA00001478"/>
    </source>
</evidence>
<dbReference type="PANTHER" id="PTHR45825:SF11">
    <property type="entry name" value="ALPHA AMYLASE DOMAIN-CONTAINING PROTEIN"/>
    <property type="match status" value="1"/>
</dbReference>
<evidence type="ECO:0000259" key="13">
    <source>
        <dbReference type="Pfam" id="PF08323"/>
    </source>
</evidence>
<dbReference type="OrthoDB" id="9808590at2"/>
<evidence type="ECO:0000256" key="4">
    <source>
        <dbReference type="ARBA" id="ARBA00010281"/>
    </source>
</evidence>
<dbReference type="GO" id="GO:0005829">
    <property type="term" value="C:cytosol"/>
    <property type="evidence" value="ECO:0007669"/>
    <property type="project" value="TreeGrafter"/>
</dbReference>
<evidence type="ECO:0000256" key="2">
    <source>
        <dbReference type="ARBA" id="ARBA00002764"/>
    </source>
</evidence>
<dbReference type="InterPro" id="IPR011835">
    <property type="entry name" value="GS/SS"/>
</dbReference>
<dbReference type="Gene3D" id="3.40.50.2000">
    <property type="entry name" value="Glycogen Phosphorylase B"/>
    <property type="match status" value="2"/>
</dbReference>
<dbReference type="EMBL" id="FTPK01000003">
    <property type="protein sequence ID" value="SIT72252.1"/>
    <property type="molecule type" value="Genomic_DNA"/>
</dbReference>
<dbReference type="GO" id="GO:0009011">
    <property type="term" value="F:alpha-1,4-glucan glucosyltransferase (ADP-glucose donor) activity"/>
    <property type="evidence" value="ECO:0007669"/>
    <property type="project" value="UniProtKB-UniRule"/>
</dbReference>
<name>A0A1R3W670_9GAMM</name>
<dbReference type="Pfam" id="PF08323">
    <property type="entry name" value="Glyco_transf_5"/>
    <property type="match status" value="1"/>
</dbReference>
<dbReference type="InterPro" id="IPR001296">
    <property type="entry name" value="Glyco_trans_1"/>
</dbReference>
<evidence type="ECO:0000256" key="6">
    <source>
        <dbReference type="ARBA" id="ARBA00019935"/>
    </source>
</evidence>
<evidence type="ECO:0000313" key="14">
    <source>
        <dbReference type="EMBL" id="SIT72252.1"/>
    </source>
</evidence>
<dbReference type="RefSeq" id="WP_076756024.1">
    <property type="nucleotide sequence ID" value="NZ_CP023018.1"/>
</dbReference>
<evidence type="ECO:0000256" key="5">
    <source>
        <dbReference type="ARBA" id="ARBA00012588"/>
    </source>
</evidence>
<keyword evidence="8 11" id="KW-0808">Transferase</keyword>
<evidence type="ECO:0000256" key="10">
    <source>
        <dbReference type="ARBA" id="ARBA00031722"/>
    </source>
</evidence>
<dbReference type="UniPathway" id="UPA00164"/>
<evidence type="ECO:0000256" key="11">
    <source>
        <dbReference type="HAMAP-Rule" id="MF_00484"/>
    </source>
</evidence>
<dbReference type="EC" id="2.4.1.21" evidence="5 11"/>
<dbReference type="NCBIfam" id="TIGR02095">
    <property type="entry name" value="glgA"/>
    <property type="match status" value="1"/>
</dbReference>
<protein>
    <recommendedName>
        <fullName evidence="6 11">Glycogen synthase</fullName>
        <ecNumber evidence="5 11">2.4.1.21</ecNumber>
    </recommendedName>
    <alternativeName>
        <fullName evidence="10 11">Starch [bacterial glycogen] synthase</fullName>
    </alternativeName>
</protein>
<comment type="function">
    <text evidence="2 11">Synthesizes alpha-1,4-glucan chains using ADP-glucose.</text>
</comment>
<comment type="similarity">
    <text evidence="4 11">Belongs to the glycosyltransferase 1 family. Bacterial/plant glycogen synthase subfamily.</text>
</comment>
<evidence type="ECO:0000259" key="12">
    <source>
        <dbReference type="Pfam" id="PF00534"/>
    </source>
</evidence>
<evidence type="ECO:0000256" key="9">
    <source>
        <dbReference type="ARBA" id="ARBA00023056"/>
    </source>
</evidence>
<reference evidence="14 15" key="1">
    <citation type="submission" date="2017-01" db="EMBL/GenBank/DDBJ databases">
        <authorList>
            <person name="Mah S.A."/>
            <person name="Swanson W.J."/>
            <person name="Moy G.W."/>
            <person name="Vacquier V.D."/>
        </authorList>
    </citation>
    <scope>NUCLEOTIDE SEQUENCE [LARGE SCALE GENOMIC DNA]</scope>
    <source>
        <strain evidence="14 15">M9</strain>
    </source>
</reference>
<accession>A0A1R3W670</accession>
<evidence type="ECO:0000256" key="7">
    <source>
        <dbReference type="ARBA" id="ARBA00022676"/>
    </source>
</evidence>
<organism evidence="14 15">
    <name type="scientific">Ectothiorhodosinus mongolicus</name>
    <dbReference type="NCBI Taxonomy" id="233100"/>
    <lineage>
        <taxon>Bacteria</taxon>
        <taxon>Pseudomonadati</taxon>
        <taxon>Pseudomonadota</taxon>
        <taxon>Gammaproteobacteria</taxon>
        <taxon>Chromatiales</taxon>
        <taxon>Ectothiorhodospiraceae</taxon>
        <taxon>Ectothiorhodosinus</taxon>
    </lineage>
</organism>
<gene>
    <name evidence="11" type="primary">glgA</name>
    <name evidence="14" type="ORF">SAMN05216526_1606</name>
</gene>
<dbReference type="InterPro" id="IPR013534">
    <property type="entry name" value="Starch_synth_cat_dom"/>
</dbReference>
<dbReference type="PANTHER" id="PTHR45825">
    <property type="entry name" value="GRANULE-BOUND STARCH SYNTHASE 1, CHLOROPLASTIC/AMYLOPLASTIC"/>
    <property type="match status" value="1"/>
</dbReference>
<evidence type="ECO:0000256" key="8">
    <source>
        <dbReference type="ARBA" id="ARBA00022679"/>
    </source>
</evidence>
<dbReference type="GO" id="GO:0005978">
    <property type="term" value="P:glycogen biosynthetic process"/>
    <property type="evidence" value="ECO:0007669"/>
    <property type="project" value="UniProtKB-UniRule"/>
</dbReference>
<proteinExistence type="inferred from homology"/>
<dbReference type="HAMAP" id="MF_00484">
    <property type="entry name" value="Glycogen_synth"/>
    <property type="match status" value="1"/>
</dbReference>
<feature type="domain" description="Glycosyl transferase family 1" evidence="12">
    <location>
        <begin position="291"/>
        <end position="444"/>
    </location>
</feature>
<dbReference type="Proteomes" id="UP000223759">
    <property type="component" value="Unassembled WGS sequence"/>
</dbReference>
<comment type="catalytic activity">
    <reaction evidence="1 11">
        <text>[(1-&gt;4)-alpha-D-glucosyl](n) + ADP-alpha-D-glucose = [(1-&gt;4)-alpha-D-glucosyl](n+1) + ADP + H(+)</text>
        <dbReference type="Rhea" id="RHEA:18189"/>
        <dbReference type="Rhea" id="RHEA-COMP:9584"/>
        <dbReference type="Rhea" id="RHEA-COMP:9587"/>
        <dbReference type="ChEBI" id="CHEBI:15378"/>
        <dbReference type="ChEBI" id="CHEBI:15444"/>
        <dbReference type="ChEBI" id="CHEBI:57498"/>
        <dbReference type="ChEBI" id="CHEBI:456216"/>
        <dbReference type="EC" id="2.4.1.21"/>
    </reaction>
</comment>
<dbReference type="CDD" id="cd03791">
    <property type="entry name" value="GT5_Glycogen_synthase_DULL1-like"/>
    <property type="match status" value="1"/>
</dbReference>
<dbReference type="NCBIfam" id="NF001899">
    <property type="entry name" value="PRK00654.1-2"/>
    <property type="match status" value="1"/>
</dbReference>
<dbReference type="AlphaFoldDB" id="A0A1R3W670"/>
<comment type="pathway">
    <text evidence="3 11">Glycan biosynthesis; glycogen biosynthesis.</text>
</comment>
<dbReference type="Pfam" id="PF00534">
    <property type="entry name" value="Glycos_transf_1"/>
    <property type="match status" value="1"/>
</dbReference>